<dbReference type="PANTHER" id="PTHR44329">
    <property type="entry name" value="SERINE/THREONINE-PROTEIN KINASE TNNI3K-RELATED"/>
    <property type="match status" value="1"/>
</dbReference>
<keyword evidence="12" id="KW-1185">Reference proteome</keyword>
<organism evidence="11 12">
    <name type="scientific">Paramuricea clavata</name>
    <name type="common">Red gorgonian</name>
    <name type="synonym">Violescent sea-whip</name>
    <dbReference type="NCBI Taxonomy" id="317549"/>
    <lineage>
        <taxon>Eukaryota</taxon>
        <taxon>Metazoa</taxon>
        <taxon>Cnidaria</taxon>
        <taxon>Anthozoa</taxon>
        <taxon>Octocorallia</taxon>
        <taxon>Malacalcyonacea</taxon>
        <taxon>Plexauridae</taxon>
        <taxon>Paramuricea</taxon>
    </lineage>
</organism>
<dbReference type="OrthoDB" id="4062651at2759"/>
<dbReference type="Proteomes" id="UP001152795">
    <property type="component" value="Unassembled WGS sequence"/>
</dbReference>
<dbReference type="InterPro" id="IPR000719">
    <property type="entry name" value="Prot_kinase_dom"/>
</dbReference>
<dbReference type="Pfam" id="PF00069">
    <property type="entry name" value="Pkinase"/>
    <property type="match status" value="1"/>
</dbReference>
<evidence type="ECO:0000256" key="2">
    <source>
        <dbReference type="ARBA" id="ARBA00022527"/>
    </source>
</evidence>
<evidence type="ECO:0000256" key="4">
    <source>
        <dbReference type="ARBA" id="ARBA00022741"/>
    </source>
</evidence>
<evidence type="ECO:0000259" key="10">
    <source>
        <dbReference type="PROSITE" id="PS50011"/>
    </source>
</evidence>
<dbReference type="EC" id="2.7.11.1" evidence="1"/>
<evidence type="ECO:0000313" key="11">
    <source>
        <dbReference type="EMBL" id="CAB3983772.1"/>
    </source>
</evidence>
<feature type="domain" description="Protein kinase" evidence="10">
    <location>
        <begin position="41"/>
        <end position="304"/>
    </location>
</feature>
<keyword evidence="5 11" id="KW-0418">Kinase</keyword>
<evidence type="ECO:0000256" key="1">
    <source>
        <dbReference type="ARBA" id="ARBA00012513"/>
    </source>
</evidence>
<dbReference type="PIRSF" id="PIRSF000654">
    <property type="entry name" value="Integrin-linked_kinase"/>
    <property type="match status" value="1"/>
</dbReference>
<keyword evidence="6 9" id="KW-0067">ATP-binding</keyword>
<dbReference type="GO" id="GO:0004674">
    <property type="term" value="F:protein serine/threonine kinase activity"/>
    <property type="evidence" value="ECO:0007669"/>
    <property type="project" value="UniProtKB-KW"/>
</dbReference>
<sequence length="304" mass="33883">MLAIPRPRPLKLDLSHVPKQEKQNSHLSDESSSLFSTNLQIQICDLIGSGGFGTVYCGVLDNQKIAVKKLRSNTKTEDLVWNSFLAELRVMRLNHDNIVKVLGAMMLKNTPCLVMEFAGSRNLQEVIECKDEKLSLARRLNIASAIACGLEYIHNQGIVHLDIKPANLIMNDESSCKIADFGCSLKVDELDGDLRPNFYLTGTHAYKAPELLLGEFPTTQADVYSLGICMWQMLARVEPYADKDPQLVIFGIATNTVRPGLPKVVSESDAGYRKLFEKCWKGAPHDRPTPSSLQVELITNRELI</sequence>
<evidence type="ECO:0000313" key="12">
    <source>
        <dbReference type="Proteomes" id="UP001152795"/>
    </source>
</evidence>
<evidence type="ECO:0000256" key="8">
    <source>
        <dbReference type="ARBA" id="ARBA00048679"/>
    </source>
</evidence>
<evidence type="ECO:0000256" key="3">
    <source>
        <dbReference type="ARBA" id="ARBA00022679"/>
    </source>
</evidence>
<keyword evidence="4 9" id="KW-0547">Nucleotide-binding</keyword>
<evidence type="ECO:0000256" key="7">
    <source>
        <dbReference type="ARBA" id="ARBA00047899"/>
    </source>
</evidence>
<dbReference type="PANTHER" id="PTHR44329:SF285">
    <property type="entry name" value="V-MOS MOLONEY MURINE SARCOMA VIRAL ONCO HOMOLOG"/>
    <property type="match status" value="1"/>
</dbReference>
<comment type="similarity">
    <text evidence="9">Belongs to the protein kinase superfamily.</text>
</comment>
<comment type="catalytic activity">
    <reaction evidence="7">
        <text>L-threonyl-[protein] + ATP = O-phospho-L-threonyl-[protein] + ADP + H(+)</text>
        <dbReference type="Rhea" id="RHEA:46608"/>
        <dbReference type="Rhea" id="RHEA-COMP:11060"/>
        <dbReference type="Rhea" id="RHEA-COMP:11605"/>
        <dbReference type="ChEBI" id="CHEBI:15378"/>
        <dbReference type="ChEBI" id="CHEBI:30013"/>
        <dbReference type="ChEBI" id="CHEBI:30616"/>
        <dbReference type="ChEBI" id="CHEBI:61977"/>
        <dbReference type="ChEBI" id="CHEBI:456216"/>
        <dbReference type="EC" id="2.7.11.1"/>
    </reaction>
</comment>
<dbReference type="PROSITE" id="PS00108">
    <property type="entry name" value="PROTEIN_KINASE_ST"/>
    <property type="match status" value="1"/>
</dbReference>
<dbReference type="PROSITE" id="PS00107">
    <property type="entry name" value="PROTEIN_KINASE_ATP"/>
    <property type="match status" value="1"/>
</dbReference>
<accession>A0A6S7G4L6</accession>
<evidence type="ECO:0000256" key="9">
    <source>
        <dbReference type="RuleBase" id="RU000304"/>
    </source>
</evidence>
<comment type="catalytic activity">
    <reaction evidence="8">
        <text>L-seryl-[protein] + ATP = O-phospho-L-seryl-[protein] + ADP + H(+)</text>
        <dbReference type="Rhea" id="RHEA:17989"/>
        <dbReference type="Rhea" id="RHEA-COMP:9863"/>
        <dbReference type="Rhea" id="RHEA-COMP:11604"/>
        <dbReference type="ChEBI" id="CHEBI:15378"/>
        <dbReference type="ChEBI" id="CHEBI:29999"/>
        <dbReference type="ChEBI" id="CHEBI:30616"/>
        <dbReference type="ChEBI" id="CHEBI:83421"/>
        <dbReference type="ChEBI" id="CHEBI:456216"/>
        <dbReference type="EC" id="2.7.11.1"/>
    </reaction>
</comment>
<protein>
    <recommendedName>
        <fullName evidence="1">non-specific serine/threonine protein kinase</fullName>
        <ecNumber evidence="1">2.7.11.1</ecNumber>
    </recommendedName>
</protein>
<dbReference type="InterPro" id="IPR008271">
    <property type="entry name" value="Ser/Thr_kinase_AS"/>
</dbReference>
<dbReference type="PROSITE" id="PS50011">
    <property type="entry name" value="PROTEIN_KINASE_DOM"/>
    <property type="match status" value="1"/>
</dbReference>
<dbReference type="GO" id="GO:0005524">
    <property type="term" value="F:ATP binding"/>
    <property type="evidence" value="ECO:0007669"/>
    <property type="project" value="UniProtKB-UniRule"/>
</dbReference>
<reference evidence="11" key="1">
    <citation type="submission" date="2020-04" db="EMBL/GenBank/DDBJ databases">
        <authorList>
            <person name="Alioto T."/>
            <person name="Alioto T."/>
            <person name="Gomez Garrido J."/>
        </authorList>
    </citation>
    <scope>NUCLEOTIDE SEQUENCE</scope>
    <source>
        <strain evidence="11">A484AB</strain>
    </source>
</reference>
<dbReference type="EMBL" id="CACRXK020000654">
    <property type="protein sequence ID" value="CAB3983772.1"/>
    <property type="molecule type" value="Genomic_DNA"/>
</dbReference>
<dbReference type="InterPro" id="IPR051681">
    <property type="entry name" value="Ser/Thr_Kinases-Pseudokinases"/>
</dbReference>
<name>A0A6S7G4L6_PARCT</name>
<evidence type="ECO:0000256" key="6">
    <source>
        <dbReference type="ARBA" id="ARBA00022840"/>
    </source>
</evidence>
<keyword evidence="3" id="KW-0808">Transferase</keyword>
<gene>
    <name evidence="11" type="ORF">PACLA_8A028523</name>
</gene>
<comment type="caution">
    <text evidence="11">The sequence shown here is derived from an EMBL/GenBank/DDBJ whole genome shotgun (WGS) entry which is preliminary data.</text>
</comment>
<dbReference type="AlphaFoldDB" id="A0A6S7G4L6"/>
<evidence type="ECO:0000256" key="5">
    <source>
        <dbReference type="ARBA" id="ARBA00022777"/>
    </source>
</evidence>
<dbReference type="SUPFAM" id="SSF56112">
    <property type="entry name" value="Protein kinase-like (PK-like)"/>
    <property type="match status" value="1"/>
</dbReference>
<proteinExistence type="inferred from homology"/>
<dbReference type="Gene3D" id="3.30.200.20">
    <property type="entry name" value="Phosphorylase Kinase, domain 1"/>
    <property type="match status" value="1"/>
</dbReference>
<dbReference type="Gene3D" id="1.10.510.10">
    <property type="entry name" value="Transferase(Phosphotransferase) domain 1"/>
    <property type="match status" value="1"/>
</dbReference>
<keyword evidence="2 9" id="KW-0723">Serine/threonine-protein kinase</keyword>
<dbReference type="SMART" id="SM00220">
    <property type="entry name" value="S_TKc"/>
    <property type="match status" value="1"/>
</dbReference>
<dbReference type="InterPro" id="IPR011009">
    <property type="entry name" value="Kinase-like_dom_sf"/>
</dbReference>
<dbReference type="InterPro" id="IPR017441">
    <property type="entry name" value="Protein_kinase_ATP_BS"/>
</dbReference>